<dbReference type="InterPro" id="IPR011701">
    <property type="entry name" value="MFS"/>
</dbReference>
<feature type="transmembrane region" description="Helical" evidence="7">
    <location>
        <begin position="336"/>
        <end position="356"/>
    </location>
</feature>
<dbReference type="PANTHER" id="PTHR23504:SF8">
    <property type="entry name" value="TRANSPORTER, PUTATIVE (AFU_ORTHOLOGUE AFUA_1G03730)-RELATED"/>
    <property type="match status" value="1"/>
</dbReference>
<feature type="transmembrane region" description="Helical" evidence="7">
    <location>
        <begin position="668"/>
        <end position="694"/>
    </location>
</feature>
<feature type="transmembrane region" description="Helical" evidence="7">
    <location>
        <begin position="606"/>
        <end position="627"/>
    </location>
</feature>
<feature type="transmembrane region" description="Helical" evidence="7">
    <location>
        <begin position="565"/>
        <end position="594"/>
    </location>
</feature>
<comment type="similarity">
    <text evidence="6">Belongs to the ustYa family.</text>
</comment>
<comment type="subcellular location">
    <subcellularLocation>
        <location evidence="1">Membrane</location>
        <topology evidence="1">Multi-pass membrane protein</topology>
    </subcellularLocation>
</comment>
<evidence type="ECO:0000256" key="6">
    <source>
        <dbReference type="ARBA" id="ARBA00035112"/>
    </source>
</evidence>
<evidence type="ECO:0000256" key="2">
    <source>
        <dbReference type="ARBA" id="ARBA00022448"/>
    </source>
</evidence>
<dbReference type="InterPro" id="IPR036259">
    <property type="entry name" value="MFS_trans_sf"/>
</dbReference>
<feature type="transmembrane region" description="Helical" evidence="7">
    <location>
        <begin position="312"/>
        <end position="330"/>
    </location>
</feature>
<feature type="transmembrane region" description="Helical" evidence="7">
    <location>
        <begin position="279"/>
        <end position="300"/>
    </location>
</feature>
<feature type="transmembrane region" description="Helical" evidence="7">
    <location>
        <begin position="51"/>
        <end position="75"/>
    </location>
</feature>
<evidence type="ECO:0000259" key="8">
    <source>
        <dbReference type="PROSITE" id="PS50850"/>
    </source>
</evidence>
<gene>
    <name evidence="9" type="ORF">L207DRAFT_640612</name>
</gene>
<evidence type="ECO:0000313" key="9">
    <source>
        <dbReference type="EMBL" id="PMD31802.1"/>
    </source>
</evidence>
<keyword evidence="5 7" id="KW-0472">Membrane</keyword>
<dbReference type="AlphaFoldDB" id="A0A2J6QZW8"/>
<keyword evidence="10" id="KW-1185">Reference proteome</keyword>
<evidence type="ECO:0000256" key="3">
    <source>
        <dbReference type="ARBA" id="ARBA00022692"/>
    </source>
</evidence>
<feature type="transmembrane region" description="Helical" evidence="7">
    <location>
        <begin position="700"/>
        <end position="723"/>
    </location>
</feature>
<dbReference type="PANTHER" id="PTHR23504">
    <property type="entry name" value="MAJOR FACILITATOR SUPERFAMILY DOMAIN-CONTAINING PROTEIN 10"/>
    <property type="match status" value="1"/>
</dbReference>
<feature type="transmembrane region" description="Helical" evidence="7">
    <location>
        <begin position="368"/>
        <end position="393"/>
    </location>
</feature>
<feature type="transmembrane region" description="Helical" evidence="7">
    <location>
        <begin position="633"/>
        <end position="656"/>
    </location>
</feature>
<dbReference type="EMBL" id="KZ613961">
    <property type="protein sequence ID" value="PMD31802.1"/>
    <property type="molecule type" value="Genomic_DNA"/>
</dbReference>
<keyword evidence="2" id="KW-0813">Transport</keyword>
<dbReference type="GO" id="GO:0016020">
    <property type="term" value="C:membrane"/>
    <property type="evidence" value="ECO:0007669"/>
    <property type="project" value="UniProtKB-SubCell"/>
</dbReference>
<accession>A0A2J6QZW8</accession>
<evidence type="ECO:0000256" key="5">
    <source>
        <dbReference type="ARBA" id="ARBA00023136"/>
    </source>
</evidence>
<evidence type="ECO:0000256" key="1">
    <source>
        <dbReference type="ARBA" id="ARBA00004141"/>
    </source>
</evidence>
<reference evidence="9 10" key="1">
    <citation type="submission" date="2016-04" db="EMBL/GenBank/DDBJ databases">
        <title>A degradative enzymes factory behind the ericoid mycorrhizal symbiosis.</title>
        <authorList>
            <consortium name="DOE Joint Genome Institute"/>
            <person name="Martino E."/>
            <person name="Morin E."/>
            <person name="Grelet G."/>
            <person name="Kuo A."/>
            <person name="Kohler A."/>
            <person name="Daghino S."/>
            <person name="Barry K."/>
            <person name="Choi C."/>
            <person name="Cichocki N."/>
            <person name="Clum A."/>
            <person name="Copeland A."/>
            <person name="Hainaut M."/>
            <person name="Haridas S."/>
            <person name="Labutti K."/>
            <person name="Lindquist E."/>
            <person name="Lipzen A."/>
            <person name="Khouja H.-R."/>
            <person name="Murat C."/>
            <person name="Ohm R."/>
            <person name="Olson A."/>
            <person name="Spatafora J."/>
            <person name="Veneault-Fourrey C."/>
            <person name="Henrissat B."/>
            <person name="Grigoriev I."/>
            <person name="Martin F."/>
            <person name="Perotto S."/>
        </authorList>
    </citation>
    <scope>NUCLEOTIDE SEQUENCE [LARGE SCALE GENOMIC DNA]</scope>
    <source>
        <strain evidence="9 10">F</strain>
    </source>
</reference>
<keyword evidence="4 7" id="KW-1133">Transmembrane helix</keyword>
<keyword evidence="3 7" id="KW-0812">Transmembrane</keyword>
<dbReference type="Pfam" id="PF11807">
    <property type="entry name" value="UstYa"/>
    <property type="match status" value="1"/>
</dbReference>
<dbReference type="InterPro" id="IPR020846">
    <property type="entry name" value="MFS_dom"/>
</dbReference>
<protein>
    <submittedName>
        <fullName evidence="9">MFS general substrate transporter</fullName>
    </submittedName>
</protein>
<proteinExistence type="inferred from homology"/>
<dbReference type="GO" id="GO:0043386">
    <property type="term" value="P:mycotoxin biosynthetic process"/>
    <property type="evidence" value="ECO:0007669"/>
    <property type="project" value="InterPro"/>
</dbReference>
<dbReference type="Proteomes" id="UP000235786">
    <property type="component" value="Unassembled WGS sequence"/>
</dbReference>
<dbReference type="CDD" id="cd17330">
    <property type="entry name" value="MFS_SLC46_TetA_like"/>
    <property type="match status" value="1"/>
</dbReference>
<dbReference type="SUPFAM" id="SSF103473">
    <property type="entry name" value="MFS general substrate transporter"/>
    <property type="match status" value="1"/>
</dbReference>
<dbReference type="GO" id="GO:0022857">
    <property type="term" value="F:transmembrane transporter activity"/>
    <property type="evidence" value="ECO:0007669"/>
    <property type="project" value="InterPro"/>
</dbReference>
<dbReference type="OrthoDB" id="10262656at2759"/>
<dbReference type="Pfam" id="PF07690">
    <property type="entry name" value="MFS_1"/>
    <property type="match status" value="1"/>
</dbReference>
<dbReference type="Gene3D" id="1.20.1250.20">
    <property type="entry name" value="MFS general substrate transporter like domains"/>
    <property type="match status" value="1"/>
</dbReference>
<name>A0A2J6QZW8_HYAVF</name>
<dbReference type="InterPro" id="IPR021765">
    <property type="entry name" value="UstYa-like"/>
</dbReference>
<organism evidence="9 10">
    <name type="scientific">Hyaloscypha variabilis (strain UAMH 11265 / GT02V1 / F)</name>
    <name type="common">Meliniomyces variabilis</name>
    <dbReference type="NCBI Taxonomy" id="1149755"/>
    <lineage>
        <taxon>Eukaryota</taxon>
        <taxon>Fungi</taxon>
        <taxon>Dikarya</taxon>
        <taxon>Ascomycota</taxon>
        <taxon>Pezizomycotina</taxon>
        <taxon>Leotiomycetes</taxon>
        <taxon>Helotiales</taxon>
        <taxon>Hyaloscyphaceae</taxon>
        <taxon>Hyaloscypha</taxon>
        <taxon>Hyaloscypha variabilis</taxon>
    </lineage>
</organism>
<evidence type="ECO:0000256" key="4">
    <source>
        <dbReference type="ARBA" id="ARBA00022989"/>
    </source>
</evidence>
<feature type="transmembrane region" description="Helical" evidence="7">
    <location>
        <begin position="413"/>
        <end position="435"/>
    </location>
</feature>
<evidence type="ECO:0000256" key="7">
    <source>
        <dbReference type="SAM" id="Phobius"/>
    </source>
</evidence>
<sequence length="735" mass="81686">MFYHKSKPEHSAWASYGLLEEKDNTSELSQCEGKQEDTVHQDRLRASLQGLLTPTFVLLLVMLIFSNAVWMYHVLSSPRPLHMDNYYLQTPAGGYHPDKIERVYQFDDKYITGNLTVSNSYWRELFPIGNGTVALRKSMALSLGLPESQPNGNDTEHQLYLVAEFHQLHCLSQLRWVMNGYYYNDSFSVSESTWGHTTHCLEVLRQRLVCAADGTLMAKAEDTLVGLGELRTCNMADRNKYLGTLQKEQLLVLVSFTSVLPYLPELVESYHVQDTEVAIWTGLMLTCFSLGQGLTAIAWVGASNLLGRKQAIMLSLSCSLVALAMLSMSRSLLCGISARLLAGIASGSLGVIRTAVAETVPQKELQPIAFSIIPMVWTAGSVIGPMIGGMLVYPADRYPKVFGKLRFFCTFPFALPNMVVGIIPILGLAISAFRLRDSQDDQQRWRNFRSRTNSVLLTIFSKQGTNRSKRNSRFDEDENEPFFPPHSPIIELSDIDIKSNSHDSSQHPKYREVFSQQSILNLVIHTFLEMHSTIFQLLAPVFMHYPVEESRTTYTWGLLAFSGGFGIGSAEIGFTFTIAGIFQLVFQFAIFPLLTRRLGVLRCLKISSSILPLVYFVIPFTSILSSGTIQQGVMIILMACQTSCIAFAYPCSIIMLTNSVADLKSLQALNGVATIACALGGGLGPTLSGIIFVAGVNAGYIVIPWWILACIAIFAAIPVFWLLELEKVEEEVQES</sequence>
<evidence type="ECO:0000313" key="10">
    <source>
        <dbReference type="Proteomes" id="UP000235786"/>
    </source>
</evidence>
<dbReference type="PROSITE" id="PS50850">
    <property type="entry name" value="MFS"/>
    <property type="match status" value="1"/>
</dbReference>
<feature type="domain" description="Major facilitator superfamily (MFS) profile" evidence="8">
    <location>
        <begin position="241"/>
        <end position="727"/>
    </location>
</feature>